<feature type="region of interest" description="Disordered" evidence="1">
    <location>
        <begin position="81"/>
        <end position="114"/>
    </location>
</feature>
<feature type="compositionally biased region" description="Polar residues" evidence="1">
    <location>
        <begin position="94"/>
        <end position="105"/>
    </location>
</feature>
<sequence length="140" mass="16229">MCKRGRKSGENRKCLMQRLLAWQGTKHKHRLMKNEEKTEATNTVPKVPPPPPYINPNNPSSDSSTTNSLYPLLNIEEGQFQRSIEDSRRPRIESTASEVNPTSLPFRSPRESQEEHERITEIRHSIVTINQHENTVYCTY</sequence>
<protein>
    <submittedName>
        <fullName evidence="2">Uncharacterized protein</fullName>
    </submittedName>
</protein>
<organism evidence="2 3">
    <name type="scientific">Xenoophorus captivus</name>
    <dbReference type="NCBI Taxonomy" id="1517983"/>
    <lineage>
        <taxon>Eukaryota</taxon>
        <taxon>Metazoa</taxon>
        <taxon>Chordata</taxon>
        <taxon>Craniata</taxon>
        <taxon>Vertebrata</taxon>
        <taxon>Euteleostomi</taxon>
        <taxon>Actinopterygii</taxon>
        <taxon>Neopterygii</taxon>
        <taxon>Teleostei</taxon>
        <taxon>Neoteleostei</taxon>
        <taxon>Acanthomorphata</taxon>
        <taxon>Ovalentaria</taxon>
        <taxon>Atherinomorphae</taxon>
        <taxon>Cyprinodontiformes</taxon>
        <taxon>Goodeidae</taxon>
        <taxon>Xenoophorus</taxon>
    </lineage>
</organism>
<accession>A0ABV0RSE6</accession>
<proteinExistence type="predicted"/>
<evidence type="ECO:0000256" key="1">
    <source>
        <dbReference type="SAM" id="MobiDB-lite"/>
    </source>
</evidence>
<dbReference type="EMBL" id="JAHRIN010053812">
    <property type="protein sequence ID" value="MEQ2210606.1"/>
    <property type="molecule type" value="Genomic_DNA"/>
</dbReference>
<feature type="compositionally biased region" description="Basic and acidic residues" evidence="1">
    <location>
        <begin position="83"/>
        <end position="92"/>
    </location>
</feature>
<reference evidence="2 3" key="1">
    <citation type="submission" date="2021-06" db="EMBL/GenBank/DDBJ databases">
        <authorList>
            <person name="Palmer J.M."/>
        </authorList>
    </citation>
    <scope>NUCLEOTIDE SEQUENCE [LARGE SCALE GENOMIC DNA]</scope>
    <source>
        <strain evidence="2 3">XC_2019</strain>
        <tissue evidence="2">Muscle</tissue>
    </source>
</reference>
<keyword evidence="3" id="KW-1185">Reference proteome</keyword>
<feature type="region of interest" description="Disordered" evidence="1">
    <location>
        <begin position="25"/>
        <end position="68"/>
    </location>
</feature>
<dbReference type="Proteomes" id="UP001434883">
    <property type="component" value="Unassembled WGS sequence"/>
</dbReference>
<feature type="compositionally biased region" description="Low complexity" evidence="1">
    <location>
        <begin position="55"/>
        <end position="68"/>
    </location>
</feature>
<evidence type="ECO:0000313" key="2">
    <source>
        <dbReference type="EMBL" id="MEQ2210606.1"/>
    </source>
</evidence>
<gene>
    <name evidence="2" type="ORF">XENOCAPTIV_016377</name>
</gene>
<comment type="caution">
    <text evidence="2">The sequence shown here is derived from an EMBL/GenBank/DDBJ whole genome shotgun (WGS) entry which is preliminary data.</text>
</comment>
<evidence type="ECO:0000313" key="3">
    <source>
        <dbReference type="Proteomes" id="UP001434883"/>
    </source>
</evidence>
<name>A0ABV0RSE6_9TELE</name>